<dbReference type="Pfam" id="PF18738">
    <property type="entry name" value="HEPN_DZIP3"/>
    <property type="match status" value="1"/>
</dbReference>
<gene>
    <name evidence="2" type="ORF">MEDL_50778</name>
</gene>
<name>A0A8S3U3A2_MYTED</name>
<proteinExistence type="predicted"/>
<feature type="domain" description="DZIP3-like HEPN" evidence="1">
    <location>
        <begin position="39"/>
        <end position="172"/>
    </location>
</feature>
<evidence type="ECO:0000313" key="2">
    <source>
        <dbReference type="EMBL" id="CAG2238385.1"/>
    </source>
</evidence>
<sequence>MSAAIPKEESNYLRFYYLMMKVAPKAVRIKFNTEFAPIVLQKTLNQSKSKLSNLRRDKIINAAQWEHLFPRTGTVSSENFDCSLMICLLRNLADITIDDIHPDPNNKTDGGNLSRLKYFRNKFAHATDCTMSDEIFEIKWKEISETIERIGGIQFKQPCEEAKVTKLDENDKELLLELKNSKGKTQYINKEIIEEWKAEKGKVIETKAIKELSRLVKEENIVVVIDLQVVVNPQPSIKLL</sequence>
<reference evidence="2" key="1">
    <citation type="submission" date="2021-03" db="EMBL/GenBank/DDBJ databases">
        <authorList>
            <person name="Bekaert M."/>
        </authorList>
    </citation>
    <scope>NUCLEOTIDE SEQUENCE</scope>
</reference>
<dbReference type="AlphaFoldDB" id="A0A8S3U3A2"/>
<protein>
    <recommendedName>
        <fullName evidence="1">DZIP3-like HEPN domain-containing protein</fullName>
    </recommendedName>
</protein>
<accession>A0A8S3U3A2</accession>
<evidence type="ECO:0000313" key="3">
    <source>
        <dbReference type="Proteomes" id="UP000683360"/>
    </source>
</evidence>
<dbReference type="InterPro" id="IPR041249">
    <property type="entry name" value="HEPN_DZIP3"/>
</dbReference>
<dbReference type="EMBL" id="CAJPWZ010002427">
    <property type="protein sequence ID" value="CAG2238385.1"/>
    <property type="molecule type" value="Genomic_DNA"/>
</dbReference>
<dbReference type="Proteomes" id="UP000683360">
    <property type="component" value="Unassembled WGS sequence"/>
</dbReference>
<comment type="caution">
    <text evidence="2">The sequence shown here is derived from an EMBL/GenBank/DDBJ whole genome shotgun (WGS) entry which is preliminary data.</text>
</comment>
<organism evidence="2 3">
    <name type="scientific">Mytilus edulis</name>
    <name type="common">Blue mussel</name>
    <dbReference type="NCBI Taxonomy" id="6550"/>
    <lineage>
        <taxon>Eukaryota</taxon>
        <taxon>Metazoa</taxon>
        <taxon>Spiralia</taxon>
        <taxon>Lophotrochozoa</taxon>
        <taxon>Mollusca</taxon>
        <taxon>Bivalvia</taxon>
        <taxon>Autobranchia</taxon>
        <taxon>Pteriomorphia</taxon>
        <taxon>Mytilida</taxon>
        <taxon>Mytiloidea</taxon>
        <taxon>Mytilidae</taxon>
        <taxon>Mytilinae</taxon>
        <taxon>Mytilus</taxon>
    </lineage>
</organism>
<evidence type="ECO:0000259" key="1">
    <source>
        <dbReference type="Pfam" id="PF18738"/>
    </source>
</evidence>
<keyword evidence="3" id="KW-1185">Reference proteome</keyword>
<dbReference type="OrthoDB" id="10315256at2759"/>